<reference evidence="1" key="1">
    <citation type="journal article" date="2019" name="PLoS Negl. Trop. Dis.">
        <title>Revisiting the worldwide diversity of Leptospira species in the environment.</title>
        <authorList>
            <person name="Vincent A.T."/>
            <person name="Schiettekatte O."/>
            <person name="Bourhy P."/>
            <person name="Veyrier F.J."/>
            <person name="Picardeau M."/>
        </authorList>
    </citation>
    <scope>NUCLEOTIDE SEQUENCE [LARGE SCALE GENOMIC DNA]</scope>
    <source>
        <strain evidence="1">201702692</strain>
    </source>
</reference>
<accession>A0A4R9JKF6</accession>
<dbReference type="Proteomes" id="UP000298125">
    <property type="component" value="Unassembled WGS sequence"/>
</dbReference>
<proteinExistence type="predicted"/>
<dbReference type="RefSeq" id="WP_135577633.1">
    <property type="nucleotide sequence ID" value="NZ_RQGA01000003.1"/>
</dbReference>
<organism evidence="1 2">
    <name type="scientific">Leptospira perdikensis</name>
    <dbReference type="NCBI Taxonomy" id="2484948"/>
    <lineage>
        <taxon>Bacteria</taxon>
        <taxon>Pseudomonadati</taxon>
        <taxon>Spirochaetota</taxon>
        <taxon>Spirochaetia</taxon>
        <taxon>Leptospirales</taxon>
        <taxon>Leptospiraceae</taxon>
        <taxon>Leptospira</taxon>
    </lineage>
</organism>
<evidence type="ECO:0000313" key="1">
    <source>
        <dbReference type="EMBL" id="TGL45190.1"/>
    </source>
</evidence>
<sequence length="75" mass="8732">MIPKDTEMDEVRDVRNILLPILSVVFGIIEQRISTREFDHFAVNRLNSKEGWAIYSVEGVTSHTNQRFIQSQNLK</sequence>
<name>A0A4R9JKF6_9LEPT</name>
<keyword evidence="2" id="KW-1185">Reference proteome</keyword>
<dbReference type="AlphaFoldDB" id="A0A4R9JKF6"/>
<comment type="caution">
    <text evidence="1">The sequence shown here is derived from an EMBL/GenBank/DDBJ whole genome shotgun (WGS) entry which is preliminary data.</text>
</comment>
<dbReference type="EMBL" id="RQGA01000003">
    <property type="protein sequence ID" value="TGL45190.1"/>
    <property type="molecule type" value="Genomic_DNA"/>
</dbReference>
<protein>
    <submittedName>
        <fullName evidence="1">Uncharacterized protein</fullName>
    </submittedName>
</protein>
<evidence type="ECO:0000313" key="2">
    <source>
        <dbReference type="Proteomes" id="UP000298125"/>
    </source>
</evidence>
<gene>
    <name evidence="1" type="ORF">EHQ49_06970</name>
</gene>